<dbReference type="RefSeq" id="WP_266052295.1">
    <property type="nucleotide sequence ID" value="NZ_JAPFQO010000006.1"/>
</dbReference>
<keyword evidence="1" id="KW-0732">Signal</keyword>
<evidence type="ECO:0000313" key="3">
    <source>
        <dbReference type="Proteomes" id="UP001207228"/>
    </source>
</evidence>
<evidence type="ECO:0008006" key="4">
    <source>
        <dbReference type="Google" id="ProtNLM"/>
    </source>
</evidence>
<comment type="caution">
    <text evidence="2">The sequence shown here is derived from an EMBL/GenBank/DDBJ whole genome shotgun (WGS) entry which is preliminary data.</text>
</comment>
<keyword evidence="3" id="KW-1185">Reference proteome</keyword>
<name>A0ABT3RF75_9BACT</name>
<organism evidence="2 3">
    <name type="scientific">Pontibacter anaerobius</name>
    <dbReference type="NCBI Taxonomy" id="2993940"/>
    <lineage>
        <taxon>Bacteria</taxon>
        <taxon>Pseudomonadati</taxon>
        <taxon>Bacteroidota</taxon>
        <taxon>Cytophagia</taxon>
        <taxon>Cytophagales</taxon>
        <taxon>Hymenobacteraceae</taxon>
        <taxon>Pontibacter</taxon>
    </lineage>
</organism>
<proteinExistence type="predicted"/>
<gene>
    <name evidence="2" type="ORF">OO017_09775</name>
</gene>
<feature type="chain" id="PRO_5046507271" description="Outer membrane protein beta-barrel domain-containing protein" evidence="1">
    <location>
        <begin position="17"/>
        <end position="175"/>
    </location>
</feature>
<accession>A0ABT3RF75</accession>
<evidence type="ECO:0000313" key="2">
    <source>
        <dbReference type="EMBL" id="MCX2740232.1"/>
    </source>
</evidence>
<dbReference type="EMBL" id="JAPFQO010000006">
    <property type="protein sequence ID" value="MCX2740232.1"/>
    <property type="molecule type" value="Genomic_DNA"/>
</dbReference>
<evidence type="ECO:0000256" key="1">
    <source>
        <dbReference type="SAM" id="SignalP"/>
    </source>
</evidence>
<reference evidence="2 3" key="1">
    <citation type="submission" date="2022-11" db="EMBL/GenBank/DDBJ databases">
        <title>The characterization of three novel Bacteroidetes species and genomic analysis of their roles in tidal elemental geochemical cycles.</title>
        <authorList>
            <person name="Ma K.-J."/>
        </authorList>
    </citation>
    <scope>NUCLEOTIDE SEQUENCE [LARGE SCALE GENOMIC DNA]</scope>
    <source>
        <strain evidence="2 3">M82</strain>
    </source>
</reference>
<dbReference type="Proteomes" id="UP001207228">
    <property type="component" value="Unassembled WGS sequence"/>
</dbReference>
<sequence length="175" mass="19400">MLLFAISFLAFSPAMAQQAEGKRNSFFLELGGNGGFYSLNYDRILMASGGWSLAGRMGAMYYGTDSGGMEAGRSVWLAAPLEVSWLRGRRNHRLELGLGVTPLYQEYPEEGSSQEKELRLLPVGRVGYRFQRAEGGMFYKAGFTPMAQFNHEEASLGRGVFLPWFGLAVGYTLKQ</sequence>
<feature type="signal peptide" evidence="1">
    <location>
        <begin position="1"/>
        <end position="16"/>
    </location>
</feature>
<protein>
    <recommendedName>
        <fullName evidence="4">Outer membrane protein beta-barrel domain-containing protein</fullName>
    </recommendedName>
</protein>